<evidence type="ECO:0000256" key="1">
    <source>
        <dbReference type="SAM" id="MobiDB-lite"/>
    </source>
</evidence>
<reference evidence="2 3" key="1">
    <citation type="submission" date="2019-12" db="EMBL/GenBank/DDBJ databases">
        <authorList>
            <person name="Alioto T."/>
            <person name="Alioto T."/>
            <person name="Gomez Garrido J."/>
        </authorList>
    </citation>
    <scope>NUCLEOTIDE SEQUENCE [LARGE SCALE GENOMIC DNA]</scope>
</reference>
<organism evidence="2 3">
    <name type="scientific">Olea europaea subsp. europaea</name>
    <dbReference type="NCBI Taxonomy" id="158383"/>
    <lineage>
        <taxon>Eukaryota</taxon>
        <taxon>Viridiplantae</taxon>
        <taxon>Streptophyta</taxon>
        <taxon>Embryophyta</taxon>
        <taxon>Tracheophyta</taxon>
        <taxon>Spermatophyta</taxon>
        <taxon>Magnoliopsida</taxon>
        <taxon>eudicotyledons</taxon>
        <taxon>Gunneridae</taxon>
        <taxon>Pentapetalae</taxon>
        <taxon>asterids</taxon>
        <taxon>lamiids</taxon>
        <taxon>Lamiales</taxon>
        <taxon>Oleaceae</taxon>
        <taxon>Oleeae</taxon>
        <taxon>Olea</taxon>
    </lineage>
</organism>
<sequence length="79" mass="9027">MWLENLTGREIRLQEKQGASFESIGKSEEAPNAKPSTNYSLSDDVKYRRRRLIPAEDVCIGNEGMWWFQFIGLCSESGV</sequence>
<proteinExistence type="predicted"/>
<feature type="region of interest" description="Disordered" evidence="1">
    <location>
        <begin position="17"/>
        <end position="37"/>
    </location>
</feature>
<evidence type="ECO:0000313" key="2">
    <source>
        <dbReference type="EMBL" id="CAA2983453.1"/>
    </source>
</evidence>
<dbReference type="AlphaFoldDB" id="A0A8S0RVL3"/>
<dbReference type="Proteomes" id="UP000594638">
    <property type="component" value="Unassembled WGS sequence"/>
</dbReference>
<evidence type="ECO:0000313" key="3">
    <source>
        <dbReference type="Proteomes" id="UP000594638"/>
    </source>
</evidence>
<name>A0A8S0RVL3_OLEEU</name>
<gene>
    <name evidence="2" type="ORF">OLEA9_A087173</name>
</gene>
<comment type="caution">
    <text evidence="2">The sequence shown here is derived from an EMBL/GenBank/DDBJ whole genome shotgun (WGS) entry which is preliminary data.</text>
</comment>
<accession>A0A8S0RVL3</accession>
<protein>
    <submittedName>
        <fullName evidence="2">Uncharacterized protein</fullName>
    </submittedName>
</protein>
<dbReference type="Gramene" id="OE9A087173T1">
    <property type="protein sequence ID" value="OE9A087173C1"/>
    <property type="gene ID" value="OE9A087173"/>
</dbReference>
<dbReference type="EMBL" id="CACTIH010003731">
    <property type="protein sequence ID" value="CAA2983453.1"/>
    <property type="molecule type" value="Genomic_DNA"/>
</dbReference>
<keyword evidence="3" id="KW-1185">Reference proteome</keyword>